<feature type="compositionally biased region" description="Basic and acidic residues" evidence="1">
    <location>
        <begin position="110"/>
        <end position="120"/>
    </location>
</feature>
<evidence type="ECO:0000313" key="2">
    <source>
        <dbReference type="EMBL" id="GMH10546.1"/>
    </source>
</evidence>
<accession>A0AAD3XN97</accession>
<dbReference type="AlphaFoldDB" id="A0AAD3XN97"/>
<organism evidence="2 3">
    <name type="scientific">Nepenthes gracilis</name>
    <name type="common">Slender pitcher plant</name>
    <dbReference type="NCBI Taxonomy" id="150966"/>
    <lineage>
        <taxon>Eukaryota</taxon>
        <taxon>Viridiplantae</taxon>
        <taxon>Streptophyta</taxon>
        <taxon>Embryophyta</taxon>
        <taxon>Tracheophyta</taxon>
        <taxon>Spermatophyta</taxon>
        <taxon>Magnoliopsida</taxon>
        <taxon>eudicotyledons</taxon>
        <taxon>Gunneridae</taxon>
        <taxon>Pentapetalae</taxon>
        <taxon>Caryophyllales</taxon>
        <taxon>Nepenthaceae</taxon>
        <taxon>Nepenthes</taxon>
    </lineage>
</organism>
<name>A0AAD3XN97_NEPGR</name>
<comment type="caution">
    <text evidence="2">The sequence shown here is derived from an EMBL/GenBank/DDBJ whole genome shotgun (WGS) entry which is preliminary data.</text>
</comment>
<dbReference type="EMBL" id="BSYO01000010">
    <property type="protein sequence ID" value="GMH10546.1"/>
    <property type="molecule type" value="Genomic_DNA"/>
</dbReference>
<evidence type="ECO:0000313" key="3">
    <source>
        <dbReference type="Proteomes" id="UP001279734"/>
    </source>
</evidence>
<feature type="region of interest" description="Disordered" evidence="1">
    <location>
        <begin position="86"/>
        <end position="120"/>
    </location>
</feature>
<reference evidence="2" key="1">
    <citation type="submission" date="2023-05" db="EMBL/GenBank/DDBJ databases">
        <title>Nepenthes gracilis genome sequencing.</title>
        <authorList>
            <person name="Fukushima K."/>
        </authorList>
    </citation>
    <scope>NUCLEOTIDE SEQUENCE</scope>
    <source>
        <strain evidence="2">SING2019-196</strain>
    </source>
</reference>
<protein>
    <submittedName>
        <fullName evidence="2">Uncharacterized protein</fullName>
    </submittedName>
</protein>
<evidence type="ECO:0000256" key="1">
    <source>
        <dbReference type="SAM" id="MobiDB-lite"/>
    </source>
</evidence>
<sequence length="153" mass="16546">MAPVLRSLPSSPPKSPLPPFFLILILKPSRPTLVSPHIAFPLFLPPSDPSSSPSGLLLGAKRSGTCGPIRESCPCDAAAVPPHVEPASFGAPSLPSASSRLQNPEDPFAEEPRRSSLDSDCREEIEFSRLAILPYRRKPNWFEIPRPSSTIIS</sequence>
<dbReference type="Proteomes" id="UP001279734">
    <property type="component" value="Unassembled WGS sequence"/>
</dbReference>
<keyword evidence="3" id="KW-1185">Reference proteome</keyword>
<gene>
    <name evidence="2" type="ORF">Nepgr_012387</name>
</gene>
<proteinExistence type="predicted"/>